<dbReference type="InterPro" id="IPR036986">
    <property type="entry name" value="S4_RNA-bd_sf"/>
</dbReference>
<comment type="caution">
    <text evidence="13">The sequence shown here is derived from an EMBL/GenBank/DDBJ whole genome shotgun (WGS) entry which is preliminary data.</text>
</comment>
<dbReference type="PROSITE" id="PS50889">
    <property type="entry name" value="S4"/>
    <property type="match status" value="1"/>
</dbReference>
<proteinExistence type="inferred from homology"/>
<evidence type="ECO:0000256" key="1">
    <source>
        <dbReference type="ARBA" id="ARBA00010876"/>
    </source>
</evidence>
<dbReference type="eggNOG" id="COG0564">
    <property type="taxonomic scope" value="Bacteria"/>
</dbReference>
<evidence type="ECO:0000256" key="3">
    <source>
        <dbReference type="ARBA" id="ARBA00036882"/>
    </source>
</evidence>
<evidence type="ECO:0000259" key="12">
    <source>
        <dbReference type="Pfam" id="PF00849"/>
    </source>
</evidence>
<feature type="compositionally biased region" description="Basic residues" evidence="11">
    <location>
        <begin position="363"/>
        <end position="374"/>
    </location>
</feature>
<dbReference type="InterPro" id="IPR006224">
    <property type="entry name" value="PsdUridine_synth_RluA-like_CS"/>
</dbReference>
<dbReference type="RefSeq" id="WP_051699089.1">
    <property type="nucleotide sequence ID" value="NZ_JMIW01000003.1"/>
</dbReference>
<keyword evidence="2" id="KW-0413">Isomerase</keyword>
<dbReference type="AlphaFoldDB" id="A0A074M6E7"/>
<dbReference type="NCBIfam" id="TIGR00005">
    <property type="entry name" value="rluA_subfam"/>
    <property type="match status" value="1"/>
</dbReference>
<sequence>MTNLSDNSASDKSKAQVRQFTINDDDDGIRVDRWFKRNLPEIPFATVSRWSRTGQIRVDGGRVKPEDRLQTGQILRVPPGGEAKHKGPKSRRPLTEEEISQARDMVIRETPSAIVLNKPPGLATQGGSKTTKHVDGLLDAFVESEDQPRPRLVHRLDKDTSGVLLIAKTPGSAASYSKRFSGRSARKIYWALVVGIPEVREGTIDAPLAKQPGTGGEKMHVDEENGQVAKTRYRVVERAGTRAAWVELEPLTGRTHQLRVHMAAIGNPIVGDGKYGGQDAFLTGAISRKMHLHARRLIIGTPERKAASETAAKTGGSKLDVTAPLPDHFAASMEALGFDESLSDASPVRDEAPERTPAEKKQAARRHAKQYRKDRRGERRGRTTSANTAKKQAKAAAKSKGKAPKRAAGKSGPKSGSKSGGNPKGKR</sequence>
<feature type="active site" evidence="9">
    <location>
        <position position="157"/>
    </location>
</feature>
<accession>A0A074M6E7</accession>
<evidence type="ECO:0000313" key="14">
    <source>
        <dbReference type="Proteomes" id="UP000027647"/>
    </source>
</evidence>
<comment type="catalytic activity">
    <reaction evidence="3">
        <text>uridine(1911/1915/1917) in 23S rRNA = pseudouridine(1911/1915/1917) in 23S rRNA</text>
        <dbReference type="Rhea" id="RHEA:42524"/>
        <dbReference type="Rhea" id="RHEA-COMP:10097"/>
        <dbReference type="Rhea" id="RHEA-COMP:10098"/>
        <dbReference type="ChEBI" id="CHEBI:65314"/>
        <dbReference type="ChEBI" id="CHEBI:65315"/>
        <dbReference type="EC" id="5.4.99.23"/>
    </reaction>
</comment>
<feature type="region of interest" description="Disordered" evidence="11">
    <location>
        <begin position="1"/>
        <end position="23"/>
    </location>
</feature>
<evidence type="ECO:0000256" key="4">
    <source>
        <dbReference type="ARBA" id="ARBA00038942"/>
    </source>
</evidence>
<feature type="domain" description="Pseudouridine synthase RsuA/RluA-like" evidence="12">
    <location>
        <begin position="114"/>
        <end position="264"/>
    </location>
</feature>
<dbReference type="PANTHER" id="PTHR21600">
    <property type="entry name" value="MITOCHONDRIAL RNA PSEUDOURIDINE SYNTHASE"/>
    <property type="match status" value="1"/>
</dbReference>
<name>A0A074M6E7_ERYLO</name>
<protein>
    <recommendedName>
        <fullName evidence="5">Ribosomal large subunit pseudouridine synthase D</fullName>
        <ecNumber evidence="4">5.4.99.23</ecNumber>
    </recommendedName>
    <alternativeName>
        <fullName evidence="6">23S rRNA pseudouridine(1911/1915/1917) synthase</fullName>
    </alternativeName>
    <alternativeName>
        <fullName evidence="7">rRNA pseudouridylate synthase D</fullName>
    </alternativeName>
    <alternativeName>
        <fullName evidence="8">rRNA-uridine isomerase D</fullName>
    </alternativeName>
</protein>
<evidence type="ECO:0000256" key="7">
    <source>
        <dbReference type="ARBA" id="ARBA00042840"/>
    </source>
</evidence>
<evidence type="ECO:0000256" key="10">
    <source>
        <dbReference type="PROSITE-ProRule" id="PRU00182"/>
    </source>
</evidence>
<evidence type="ECO:0000256" key="2">
    <source>
        <dbReference type="ARBA" id="ARBA00023235"/>
    </source>
</evidence>
<evidence type="ECO:0000256" key="11">
    <source>
        <dbReference type="SAM" id="MobiDB-lite"/>
    </source>
</evidence>
<keyword evidence="10" id="KW-0694">RNA-binding</keyword>
<dbReference type="STRING" id="1044.EH31_09535"/>
<dbReference type="PROSITE" id="PS01129">
    <property type="entry name" value="PSI_RLU"/>
    <property type="match status" value="1"/>
</dbReference>
<feature type="region of interest" description="Disordered" evidence="11">
    <location>
        <begin position="301"/>
        <end position="321"/>
    </location>
</feature>
<dbReference type="EC" id="5.4.99.23" evidence="4"/>
<dbReference type="InterPro" id="IPR006145">
    <property type="entry name" value="PsdUridine_synth_RsuA/RluA"/>
</dbReference>
<dbReference type="CDD" id="cd02869">
    <property type="entry name" value="PseudoU_synth_RluA_like"/>
    <property type="match status" value="1"/>
</dbReference>
<feature type="compositionally biased region" description="Basic residues" evidence="11">
    <location>
        <begin position="391"/>
        <end position="408"/>
    </location>
</feature>
<gene>
    <name evidence="13" type="ORF">EH31_09535</name>
</gene>
<dbReference type="GO" id="GO:0160140">
    <property type="term" value="F:23S rRNA pseudouridine(1911/1915/1917) synthase activity"/>
    <property type="evidence" value="ECO:0007669"/>
    <property type="project" value="UniProtKB-EC"/>
</dbReference>
<dbReference type="Gene3D" id="3.30.2350.10">
    <property type="entry name" value="Pseudouridine synthase"/>
    <property type="match status" value="1"/>
</dbReference>
<dbReference type="InterPro" id="IPR006225">
    <property type="entry name" value="PsdUridine_synth_RluC/D"/>
</dbReference>
<feature type="region of interest" description="Disordered" evidence="11">
    <location>
        <begin position="76"/>
        <end position="97"/>
    </location>
</feature>
<dbReference type="GO" id="GO:0000455">
    <property type="term" value="P:enzyme-directed rRNA pseudouridine synthesis"/>
    <property type="evidence" value="ECO:0007669"/>
    <property type="project" value="TreeGrafter"/>
</dbReference>
<dbReference type="GO" id="GO:0003723">
    <property type="term" value="F:RNA binding"/>
    <property type="evidence" value="ECO:0007669"/>
    <property type="project" value="UniProtKB-KW"/>
</dbReference>
<organism evidence="13 14">
    <name type="scientific">Erythrobacter longus</name>
    <dbReference type="NCBI Taxonomy" id="1044"/>
    <lineage>
        <taxon>Bacteria</taxon>
        <taxon>Pseudomonadati</taxon>
        <taxon>Pseudomonadota</taxon>
        <taxon>Alphaproteobacteria</taxon>
        <taxon>Sphingomonadales</taxon>
        <taxon>Erythrobacteraceae</taxon>
        <taxon>Erythrobacter/Porphyrobacter group</taxon>
        <taxon>Erythrobacter</taxon>
    </lineage>
</organism>
<dbReference type="InterPro" id="IPR050188">
    <property type="entry name" value="RluA_PseudoU_synthase"/>
</dbReference>
<evidence type="ECO:0000256" key="5">
    <source>
        <dbReference type="ARBA" id="ARBA00040039"/>
    </source>
</evidence>
<evidence type="ECO:0000256" key="9">
    <source>
        <dbReference type="PIRSR" id="PIRSR606225-1"/>
    </source>
</evidence>
<dbReference type="InterPro" id="IPR020103">
    <property type="entry name" value="PsdUridine_synth_cat_dom_sf"/>
</dbReference>
<feature type="region of interest" description="Disordered" evidence="11">
    <location>
        <begin position="342"/>
        <end position="427"/>
    </location>
</feature>
<dbReference type="Pfam" id="PF00849">
    <property type="entry name" value="PseudoU_synth_2"/>
    <property type="match status" value="1"/>
</dbReference>
<feature type="compositionally biased region" description="Gly residues" evidence="11">
    <location>
        <begin position="418"/>
        <end position="427"/>
    </location>
</feature>
<evidence type="ECO:0000313" key="13">
    <source>
        <dbReference type="EMBL" id="KEO90321.1"/>
    </source>
</evidence>
<dbReference type="Gene3D" id="3.10.290.10">
    <property type="entry name" value="RNA-binding S4 domain"/>
    <property type="match status" value="1"/>
</dbReference>
<dbReference type="SUPFAM" id="SSF55120">
    <property type="entry name" value="Pseudouridine synthase"/>
    <property type="match status" value="1"/>
</dbReference>
<reference evidence="13 14" key="1">
    <citation type="submission" date="2014-04" db="EMBL/GenBank/DDBJ databases">
        <title>A comprehensive comparison of genomes of Erythrobacter spp. strains.</title>
        <authorList>
            <person name="Zheng Q."/>
        </authorList>
    </citation>
    <scope>NUCLEOTIDE SEQUENCE [LARGE SCALE GENOMIC DNA]</scope>
    <source>
        <strain evidence="13 14">DSM 6997</strain>
    </source>
</reference>
<comment type="similarity">
    <text evidence="1">Belongs to the pseudouridine synthase RluA family.</text>
</comment>
<dbReference type="OrthoDB" id="9807829at2"/>
<dbReference type="PANTHER" id="PTHR21600:SF44">
    <property type="entry name" value="RIBOSOMAL LARGE SUBUNIT PSEUDOURIDINE SYNTHASE D"/>
    <property type="match status" value="1"/>
</dbReference>
<evidence type="ECO:0000256" key="8">
    <source>
        <dbReference type="ARBA" id="ARBA00043148"/>
    </source>
</evidence>
<feature type="compositionally biased region" description="Basic and acidic residues" evidence="11">
    <location>
        <begin position="347"/>
        <end position="362"/>
    </location>
</feature>
<evidence type="ECO:0000256" key="6">
    <source>
        <dbReference type="ARBA" id="ARBA00042264"/>
    </source>
</evidence>
<keyword evidence="14" id="KW-1185">Reference proteome</keyword>
<dbReference type="Proteomes" id="UP000027647">
    <property type="component" value="Unassembled WGS sequence"/>
</dbReference>
<dbReference type="EMBL" id="JMIW01000003">
    <property type="protein sequence ID" value="KEO90321.1"/>
    <property type="molecule type" value="Genomic_DNA"/>
</dbReference>